<reference evidence="1 2" key="1">
    <citation type="submission" date="2020-04" db="EMBL/GenBank/DDBJ databases">
        <title>Flammeovirga sp. SR4, a novel species isolated from seawater.</title>
        <authorList>
            <person name="Wang X."/>
        </authorList>
    </citation>
    <scope>NUCLEOTIDE SEQUENCE [LARGE SCALE GENOMIC DNA]</scope>
    <source>
        <strain evidence="1 2">ATCC 23126</strain>
    </source>
</reference>
<accession>A0A7X9RVX6</accession>
<protein>
    <submittedName>
        <fullName evidence="1">Uncharacterized protein</fullName>
    </submittedName>
</protein>
<organism evidence="1 2">
    <name type="scientific">Flammeovirga aprica JL-4</name>
    <dbReference type="NCBI Taxonomy" id="694437"/>
    <lineage>
        <taxon>Bacteria</taxon>
        <taxon>Pseudomonadati</taxon>
        <taxon>Bacteroidota</taxon>
        <taxon>Cytophagia</taxon>
        <taxon>Cytophagales</taxon>
        <taxon>Flammeovirgaceae</taxon>
        <taxon>Flammeovirga</taxon>
    </lineage>
</organism>
<evidence type="ECO:0000313" key="1">
    <source>
        <dbReference type="EMBL" id="NME69624.1"/>
    </source>
</evidence>
<sequence length="134" mass="15699">MSAQEIDGIQLGEKNQKSTYKAINDHLYQVVPVEDEESEVICGVMYLPVDADSKIPTTLSRSACETFELEIQKQYAIEFDSVLNYTDATMKFYINKERGIEYEFNREKMGEEYDTFFVVWYDKLRSKKKPLHVN</sequence>
<gene>
    <name evidence="1" type="ORF">HHU12_16720</name>
</gene>
<dbReference type="Proteomes" id="UP000576082">
    <property type="component" value="Unassembled WGS sequence"/>
</dbReference>
<name>A0A7X9RVX6_9BACT</name>
<dbReference type="EMBL" id="JABANE010000045">
    <property type="protein sequence ID" value="NME69624.1"/>
    <property type="molecule type" value="Genomic_DNA"/>
</dbReference>
<keyword evidence="2" id="KW-1185">Reference proteome</keyword>
<dbReference type="AlphaFoldDB" id="A0A7X9RVX6"/>
<proteinExistence type="predicted"/>
<dbReference type="RefSeq" id="WP_169657890.1">
    <property type="nucleotide sequence ID" value="NZ_JABANE010000045.1"/>
</dbReference>
<evidence type="ECO:0000313" key="2">
    <source>
        <dbReference type="Proteomes" id="UP000576082"/>
    </source>
</evidence>
<comment type="caution">
    <text evidence="1">The sequence shown here is derived from an EMBL/GenBank/DDBJ whole genome shotgun (WGS) entry which is preliminary data.</text>
</comment>